<evidence type="ECO:0000313" key="2">
    <source>
        <dbReference type="Proteomes" id="UP000218785"/>
    </source>
</evidence>
<keyword evidence="2" id="KW-1185">Reference proteome</keyword>
<evidence type="ECO:0000313" key="1">
    <source>
        <dbReference type="EMBL" id="BAZ02376.1"/>
    </source>
</evidence>
<name>A0A1Z4N9K6_9CYAN</name>
<protein>
    <submittedName>
        <fullName evidence="1">Uncharacterized protein</fullName>
    </submittedName>
</protein>
<dbReference type="EMBL" id="AP018248">
    <property type="protein sequence ID" value="BAZ02376.1"/>
    <property type="molecule type" value="Genomic_DNA"/>
</dbReference>
<dbReference type="AlphaFoldDB" id="A0A1Z4N9K6"/>
<accession>A0A1Z4N9K6</accession>
<dbReference type="Proteomes" id="UP000218785">
    <property type="component" value="Chromosome"/>
</dbReference>
<organism evidence="1 2">
    <name type="scientific">Tolypothrix tenuis PCC 7101</name>
    <dbReference type="NCBI Taxonomy" id="231146"/>
    <lineage>
        <taxon>Bacteria</taxon>
        <taxon>Bacillati</taxon>
        <taxon>Cyanobacteriota</taxon>
        <taxon>Cyanophyceae</taxon>
        <taxon>Nostocales</taxon>
        <taxon>Tolypothrichaceae</taxon>
        <taxon>Tolypothrix</taxon>
    </lineage>
</organism>
<gene>
    <name evidence="1" type="ORF">NIES37_63880</name>
</gene>
<dbReference type="RefSeq" id="WP_096582561.1">
    <property type="nucleotide sequence ID" value="NZ_CAWNJS010000001.1"/>
</dbReference>
<sequence length="59" mass="6930">MTYHALIYINLDALTLDRAFILCADGNNDGYRVITSFIKVYYKKLRNIAERILLLEMFV</sequence>
<dbReference type="KEGG" id="ttq:NIES37_63880"/>
<proteinExistence type="predicted"/>
<reference evidence="1 2" key="1">
    <citation type="submission" date="2017-06" db="EMBL/GenBank/DDBJ databases">
        <title>Genome sequencing of cyanobaciteial culture collection at National Institute for Environmental Studies (NIES).</title>
        <authorList>
            <person name="Hirose Y."/>
            <person name="Shimura Y."/>
            <person name="Fujisawa T."/>
            <person name="Nakamura Y."/>
            <person name="Kawachi M."/>
        </authorList>
    </citation>
    <scope>NUCLEOTIDE SEQUENCE [LARGE SCALE GENOMIC DNA]</scope>
    <source>
        <strain evidence="1 2">NIES-37</strain>
    </source>
</reference>